<name>A0A238KBT0_9RHOB</name>
<dbReference type="Proteomes" id="UP000207598">
    <property type="component" value="Unassembled WGS sequence"/>
</dbReference>
<evidence type="ECO:0000313" key="2">
    <source>
        <dbReference type="Proteomes" id="UP000207598"/>
    </source>
</evidence>
<protein>
    <recommendedName>
        <fullName evidence="3">Capsule polysaccharide biosynthesis protein</fullName>
    </recommendedName>
</protein>
<evidence type="ECO:0008006" key="3">
    <source>
        <dbReference type="Google" id="ProtNLM"/>
    </source>
</evidence>
<dbReference type="OrthoDB" id="6713140at2"/>
<gene>
    <name evidence="1" type="ORF">MAA8898_02040</name>
</gene>
<dbReference type="AlphaFoldDB" id="A0A238KBT0"/>
<organism evidence="1 2">
    <name type="scientific">Maliponia aquimaris</name>
    <dbReference type="NCBI Taxonomy" id="1673631"/>
    <lineage>
        <taxon>Bacteria</taxon>
        <taxon>Pseudomonadati</taxon>
        <taxon>Pseudomonadota</taxon>
        <taxon>Alphaproteobacteria</taxon>
        <taxon>Rhodobacterales</taxon>
        <taxon>Paracoccaceae</taxon>
        <taxon>Maliponia</taxon>
    </lineage>
</organism>
<keyword evidence="2" id="KW-1185">Reference proteome</keyword>
<dbReference type="RefSeq" id="WP_141194822.1">
    <property type="nucleotide sequence ID" value="NZ_FXYF01000004.1"/>
</dbReference>
<reference evidence="1 2" key="1">
    <citation type="submission" date="2017-05" db="EMBL/GenBank/DDBJ databases">
        <authorList>
            <person name="Song R."/>
            <person name="Chenine A.L."/>
            <person name="Ruprecht R.M."/>
        </authorList>
    </citation>
    <scope>NUCLEOTIDE SEQUENCE [LARGE SCALE GENOMIC DNA]</scope>
    <source>
        <strain evidence="1 2">CECT 8898</strain>
    </source>
</reference>
<accession>A0A238KBT0</accession>
<evidence type="ECO:0000313" key="1">
    <source>
        <dbReference type="EMBL" id="SMX39506.1"/>
    </source>
</evidence>
<sequence>MAEPMVAHLYLYPDLRQRVASGRHGLLTTLCTLLRDQGWQVALCDDTPEALAAAITAPGHSLVRMITPPNAHGLTFRRTYYAPFWRIERSAERWAWPVARATFDPAGIDPAKAARFLGNMRERHFARMAAPTREGLVLIPLQGRLSEQRSFQACTPLQMIDHLLAHDPRRRLHATLHPREVYGPQDIAALDSFARRFPRFSYTRGGTETYLPACDYVATMNSSVALAGYFLQKPAVLFGQVDFHHIAARVHDQGIAEAVICAPEMTPDFAAYLWGFFRDMAIDDSRPDATHRIATALARGGWPVTAP</sequence>
<proteinExistence type="predicted"/>
<dbReference type="EMBL" id="FXYF01000004">
    <property type="protein sequence ID" value="SMX39506.1"/>
    <property type="molecule type" value="Genomic_DNA"/>
</dbReference>